<dbReference type="PhylomeDB" id="K6UV02"/>
<dbReference type="GO" id="GO:0006412">
    <property type="term" value="P:translation"/>
    <property type="evidence" value="ECO:0007669"/>
    <property type="project" value="InterPro"/>
</dbReference>
<dbReference type="Pfam" id="PF00237">
    <property type="entry name" value="Ribosomal_L22"/>
    <property type="match status" value="1"/>
</dbReference>
<dbReference type="PANTHER" id="PTHR13501:SF10">
    <property type="entry name" value="LARGE RIBOSOMAL SUBUNIT PROTEIN UL22M"/>
    <property type="match status" value="1"/>
</dbReference>
<dbReference type="Proteomes" id="UP000006319">
    <property type="component" value="Chromosome 8"/>
</dbReference>
<organism evidence="5 6">
    <name type="scientific">Plasmodium cynomolgi (strain B)</name>
    <dbReference type="NCBI Taxonomy" id="1120755"/>
    <lineage>
        <taxon>Eukaryota</taxon>
        <taxon>Sar</taxon>
        <taxon>Alveolata</taxon>
        <taxon>Apicomplexa</taxon>
        <taxon>Aconoidasida</taxon>
        <taxon>Haemosporida</taxon>
        <taxon>Plasmodiidae</taxon>
        <taxon>Plasmodium</taxon>
        <taxon>Plasmodium (Plasmodium)</taxon>
    </lineage>
</organism>
<keyword evidence="2 4" id="KW-0689">Ribosomal protein</keyword>
<keyword evidence="6" id="KW-1185">Reference proteome</keyword>
<comment type="similarity">
    <text evidence="1 4">Belongs to the universal ribosomal protein uL22 family.</text>
</comment>
<dbReference type="PANTHER" id="PTHR13501">
    <property type="entry name" value="CHLOROPLAST 50S RIBOSOMAL PROTEIN L22-RELATED"/>
    <property type="match status" value="1"/>
</dbReference>
<dbReference type="Gene3D" id="3.90.470.10">
    <property type="entry name" value="Ribosomal protein L22/L17"/>
    <property type="match status" value="1"/>
</dbReference>
<dbReference type="InterPro" id="IPR001063">
    <property type="entry name" value="Ribosomal_uL22"/>
</dbReference>
<keyword evidence="3 4" id="KW-0687">Ribonucleoprotein</keyword>
<protein>
    <recommendedName>
        <fullName evidence="7">50S ribosomal protein L22, mitochondrial</fullName>
    </recommendedName>
</protein>
<reference evidence="5 6" key="1">
    <citation type="journal article" date="2012" name="Nat. Genet.">
        <title>Plasmodium cynomolgi genome sequences provide insight into Plasmodium vivax and the monkey malaria clade.</title>
        <authorList>
            <person name="Tachibana S."/>
            <person name="Sullivan S.A."/>
            <person name="Kawai S."/>
            <person name="Nakamura S."/>
            <person name="Kim H.R."/>
            <person name="Goto N."/>
            <person name="Arisue N."/>
            <person name="Palacpac N.M.Q."/>
            <person name="Honma H."/>
            <person name="Yagi M."/>
            <person name="Tougan T."/>
            <person name="Katakai Y."/>
            <person name="Kaneko O."/>
            <person name="Mita T."/>
            <person name="Kita K."/>
            <person name="Yasutomi Y."/>
            <person name="Sutton P.L."/>
            <person name="Shakhbatyan R."/>
            <person name="Horii T."/>
            <person name="Yasunaga T."/>
            <person name="Barnwell J.W."/>
            <person name="Escalante A.A."/>
            <person name="Carlton J.M."/>
            <person name="Tanabe K."/>
        </authorList>
    </citation>
    <scope>NUCLEOTIDE SEQUENCE [LARGE SCALE GENOMIC DNA]</scope>
    <source>
        <strain evidence="5 6">B</strain>
    </source>
</reference>
<dbReference type="InterPro" id="IPR036394">
    <property type="entry name" value="Ribosomal_uL22_sf"/>
</dbReference>
<dbReference type="GO" id="GO:0003735">
    <property type="term" value="F:structural constituent of ribosome"/>
    <property type="evidence" value="ECO:0007669"/>
    <property type="project" value="InterPro"/>
</dbReference>
<evidence type="ECO:0000256" key="4">
    <source>
        <dbReference type="RuleBase" id="RU004005"/>
    </source>
</evidence>
<evidence type="ECO:0000256" key="3">
    <source>
        <dbReference type="ARBA" id="ARBA00023274"/>
    </source>
</evidence>
<dbReference type="EMBL" id="DF157100">
    <property type="protein sequence ID" value="GAB66045.1"/>
    <property type="molecule type" value="Genomic_DNA"/>
</dbReference>
<dbReference type="SUPFAM" id="SSF54843">
    <property type="entry name" value="Ribosomal protein L22"/>
    <property type="match status" value="1"/>
</dbReference>
<dbReference type="GeneID" id="14692395"/>
<dbReference type="InterPro" id="IPR047867">
    <property type="entry name" value="Ribosomal_uL22_bac/org-type"/>
</dbReference>
<evidence type="ECO:0000313" key="6">
    <source>
        <dbReference type="Proteomes" id="UP000006319"/>
    </source>
</evidence>
<dbReference type="GO" id="GO:0015934">
    <property type="term" value="C:large ribosomal subunit"/>
    <property type="evidence" value="ECO:0007669"/>
    <property type="project" value="InterPro"/>
</dbReference>
<dbReference type="VEuPathDB" id="PlasmoDB:PCYB_082060"/>
<dbReference type="OMA" id="ENLIQWY"/>
<dbReference type="RefSeq" id="XP_004221992.1">
    <property type="nucleotide sequence ID" value="XM_004221944.1"/>
</dbReference>
<accession>K6UV02</accession>
<sequence>MMKEKGKKQIKKKKKRNPFLKFGEGQHFYTLKIMFPLFSRNIKKNFLFQTSKKCINTNVRLRNPYYRKKGFWEWRRRIIHRYNERRYIRKGIKPKIPKKDEENIKNRKDDVYWTFKVYQLKISLRNLYNFGRLIKGLHLEDAIVYLESIPQIRVNNILNSLLNSKEKIVHKFNGDVSRLYIDNVQIHYNTPMKFIKYHALGHFGLVKSYRNTFTYTIKQMNIEEFYHKIFIRGNVPRTLSHNMRLYFHQDRINMENLIQWYPYICANSRYYFREKLRYLNNTYQFDYFKSRRAWIKNYFSNVDRRTMELKMQRNLLSDGPTPQ</sequence>
<evidence type="ECO:0008006" key="7">
    <source>
        <dbReference type="Google" id="ProtNLM"/>
    </source>
</evidence>
<dbReference type="AlphaFoldDB" id="K6UV02"/>
<evidence type="ECO:0000256" key="1">
    <source>
        <dbReference type="ARBA" id="ARBA00009451"/>
    </source>
</evidence>
<evidence type="ECO:0000313" key="5">
    <source>
        <dbReference type="EMBL" id="GAB66045.1"/>
    </source>
</evidence>
<name>K6UV02_PLACD</name>
<dbReference type="eggNOG" id="ENOG502SRGJ">
    <property type="taxonomic scope" value="Eukaryota"/>
</dbReference>
<proteinExistence type="inferred from homology"/>
<dbReference type="OrthoDB" id="416470at2759"/>
<gene>
    <name evidence="5" type="ORF">PCYB_082060</name>
</gene>
<evidence type="ECO:0000256" key="2">
    <source>
        <dbReference type="ARBA" id="ARBA00022980"/>
    </source>
</evidence>
<dbReference type="KEGG" id="pcy:PCYB_082060"/>